<dbReference type="GO" id="GO:0008684">
    <property type="term" value="F:2-oxopent-4-enoate hydratase activity"/>
    <property type="evidence" value="ECO:0007669"/>
    <property type="project" value="TreeGrafter"/>
</dbReference>
<evidence type="ECO:0000256" key="1">
    <source>
        <dbReference type="ARBA" id="ARBA00023239"/>
    </source>
</evidence>
<keyword evidence="1" id="KW-0456">Lyase</keyword>
<dbReference type="InterPro" id="IPR011234">
    <property type="entry name" value="Fumarylacetoacetase-like_C"/>
</dbReference>
<organism evidence="3 4">
    <name type="scientific">Advenella kashmirensis (strain DSM 17095 / LMG 22695 / WT001)</name>
    <name type="common">Tetrathiobacter kashmirensis</name>
    <dbReference type="NCBI Taxonomy" id="1036672"/>
    <lineage>
        <taxon>Bacteria</taxon>
        <taxon>Pseudomonadati</taxon>
        <taxon>Pseudomonadota</taxon>
        <taxon>Betaproteobacteria</taxon>
        <taxon>Burkholderiales</taxon>
        <taxon>Alcaligenaceae</taxon>
    </lineage>
</organism>
<dbReference type="STRING" id="1036672.TKWG_21310"/>
<dbReference type="InterPro" id="IPR050772">
    <property type="entry name" value="Hydratase-Decarb/MhpD_sf"/>
</dbReference>
<keyword evidence="4" id="KW-1185">Reference proteome</keyword>
<evidence type="ECO:0000313" key="3">
    <source>
        <dbReference type="EMBL" id="AFK63963.1"/>
    </source>
</evidence>
<dbReference type="EMBL" id="CP003555">
    <property type="protein sequence ID" value="AFK63963.1"/>
    <property type="molecule type" value="Genomic_DNA"/>
</dbReference>
<dbReference type="Proteomes" id="UP000005267">
    <property type="component" value="Chromosome"/>
</dbReference>
<dbReference type="PANTHER" id="PTHR30143:SF0">
    <property type="entry name" value="2-KETO-4-PENTENOATE HYDRATASE"/>
    <property type="match status" value="1"/>
</dbReference>
<sequence length="262" mass="28378">MNDAQQANTQESNAPVAGCRKKCNTRCAAGRNFSWVADRRRYEIQKLVIADKIAHGAVLRGHKIGLTSRAMQSTLGINEPDYGHLLDNMFYYDGDRIAADRFIVPRVEVELAFVLGKALKGPNVSLFDVLEATDFIQPALELVDGRTRYPRRIVDNIADNAASAAVVLGGRVVRPMDIDLRWASALLYKNGTIEESGVSAAVLGHPAMGVVWLANKIADFGGVLEKGHIILAGSFTRTVPVTKGDVIHADFGTLGSISVSFT</sequence>
<dbReference type="KEGG" id="aka:TKWG_21310"/>
<feature type="domain" description="Fumarylacetoacetase-like C-terminal" evidence="2">
    <location>
        <begin position="92"/>
        <end position="258"/>
    </location>
</feature>
<proteinExistence type="predicted"/>
<dbReference type="AlphaFoldDB" id="I3UG25"/>
<dbReference type="Gene3D" id="3.90.850.10">
    <property type="entry name" value="Fumarylacetoacetase-like, C-terminal domain"/>
    <property type="match status" value="1"/>
</dbReference>
<dbReference type="SUPFAM" id="SSF56529">
    <property type="entry name" value="FAH"/>
    <property type="match status" value="1"/>
</dbReference>
<gene>
    <name evidence="3" type="ordered locus">TKWG_21310</name>
</gene>
<reference evidence="3 4" key="1">
    <citation type="journal article" date="2011" name="J. Bacteriol.">
        <title>Whole-genome shotgun sequencing of the sulfur-oxidizing chemoautotroph Tetrathiobacter kashmirensis.</title>
        <authorList>
            <person name="Ghosh W."/>
            <person name="George A."/>
            <person name="Agarwal A."/>
            <person name="Raj P."/>
            <person name="Alam M."/>
            <person name="Pyne P."/>
            <person name="Das Gupta S.K."/>
        </authorList>
    </citation>
    <scope>NUCLEOTIDE SEQUENCE [LARGE SCALE GENOMIC DNA]</scope>
    <source>
        <strain evidence="3 4">WT001</strain>
    </source>
</reference>
<name>I3UG25_ADVKW</name>
<dbReference type="HOGENOM" id="CLU_060136_3_0_4"/>
<dbReference type="PANTHER" id="PTHR30143">
    <property type="entry name" value="ACID HYDRATASE"/>
    <property type="match status" value="1"/>
</dbReference>
<dbReference type="Pfam" id="PF01557">
    <property type="entry name" value="FAA_hydrolase"/>
    <property type="match status" value="1"/>
</dbReference>
<accession>I3UG25</accession>
<dbReference type="GO" id="GO:0005737">
    <property type="term" value="C:cytoplasm"/>
    <property type="evidence" value="ECO:0007669"/>
    <property type="project" value="TreeGrafter"/>
</dbReference>
<protein>
    <submittedName>
        <fullName evidence="3">2-oxo-hepta-3-ene-1,7-dioic acid hydratase</fullName>
    </submittedName>
</protein>
<reference evidence="4" key="2">
    <citation type="journal article" date="2013" name="PLoS ONE">
        <title>Genome implosion elicits host-confinement in Alcaligenaceae: evidence from the comparative genomics of Tetrathiobacter kashmirensis, a pathogen in the making.</title>
        <authorList>
            <person name="Ghosh W."/>
            <person name="Alam M."/>
            <person name="Roy C."/>
            <person name="Pyne P."/>
            <person name="George A."/>
            <person name="Chakraborty R."/>
            <person name="Majumder S."/>
            <person name="Agarwal A."/>
            <person name="Chakraborty S."/>
            <person name="Majumdar S."/>
            <person name="Gupta S.K."/>
        </authorList>
    </citation>
    <scope>NUCLEOTIDE SEQUENCE [LARGE SCALE GENOMIC DNA]</scope>
    <source>
        <strain evidence="4">WT001</strain>
    </source>
</reference>
<dbReference type="InterPro" id="IPR036663">
    <property type="entry name" value="Fumarylacetoacetase_C_sf"/>
</dbReference>
<evidence type="ECO:0000313" key="4">
    <source>
        <dbReference type="Proteomes" id="UP000005267"/>
    </source>
</evidence>
<evidence type="ECO:0000259" key="2">
    <source>
        <dbReference type="Pfam" id="PF01557"/>
    </source>
</evidence>